<dbReference type="GO" id="GO:0006627">
    <property type="term" value="P:protein processing involved in protein targeting to mitochondrion"/>
    <property type="evidence" value="ECO:0007669"/>
    <property type="project" value="EnsemblFungi"/>
</dbReference>
<feature type="chain" id="PRO_5004834218" description="Peptidase S26 domain-containing protein" evidence="8">
    <location>
        <begin position="22"/>
        <end position="170"/>
    </location>
</feature>
<dbReference type="EMBL" id="KI912113">
    <property type="protein sequence ID" value="ETS80308.1"/>
    <property type="molecule type" value="Genomic_DNA"/>
</dbReference>
<dbReference type="CDD" id="cd06530">
    <property type="entry name" value="S26_SPase_I"/>
    <property type="match status" value="1"/>
</dbReference>
<dbReference type="PRINTS" id="PR00727">
    <property type="entry name" value="LEADERPTASE"/>
</dbReference>
<name>W3X2F0_PESFW</name>
<dbReference type="InterPro" id="IPR019757">
    <property type="entry name" value="Pept_S26A_signal_pept_1_Lys-AS"/>
</dbReference>
<dbReference type="KEGG" id="pfy:PFICI_07837"/>
<keyword evidence="4" id="KW-0496">Mitochondrion</keyword>
<protein>
    <recommendedName>
        <fullName evidence="9">Peptidase S26 domain-containing protein</fullName>
    </recommendedName>
</protein>
<feature type="signal peptide" evidence="8">
    <location>
        <begin position="1"/>
        <end position="21"/>
    </location>
</feature>
<dbReference type="InterPro" id="IPR036286">
    <property type="entry name" value="LexA/Signal_pep-like_sf"/>
</dbReference>
<dbReference type="InterPro" id="IPR000223">
    <property type="entry name" value="Pept_S26A_signal_pept_1"/>
</dbReference>
<dbReference type="SUPFAM" id="SSF51306">
    <property type="entry name" value="LexA/Signal peptidase"/>
    <property type="match status" value="1"/>
</dbReference>
<gene>
    <name evidence="10" type="ORF">PFICI_07837</name>
</gene>
<organism evidence="10 11">
    <name type="scientific">Pestalotiopsis fici (strain W106-1 / CGMCC3.15140)</name>
    <dbReference type="NCBI Taxonomy" id="1229662"/>
    <lineage>
        <taxon>Eukaryota</taxon>
        <taxon>Fungi</taxon>
        <taxon>Dikarya</taxon>
        <taxon>Ascomycota</taxon>
        <taxon>Pezizomycotina</taxon>
        <taxon>Sordariomycetes</taxon>
        <taxon>Xylariomycetidae</taxon>
        <taxon>Amphisphaeriales</taxon>
        <taxon>Sporocadaceae</taxon>
        <taxon>Pestalotiopsis</taxon>
    </lineage>
</organism>
<evidence type="ECO:0000313" key="10">
    <source>
        <dbReference type="EMBL" id="ETS80308.1"/>
    </source>
</evidence>
<keyword evidence="3" id="KW-0378">Hydrolase</keyword>
<dbReference type="GO" id="GO:0042720">
    <property type="term" value="C:mitochondrial inner membrane peptidase complex"/>
    <property type="evidence" value="ECO:0007669"/>
    <property type="project" value="EnsemblFungi"/>
</dbReference>
<keyword evidence="5" id="KW-0472">Membrane</keyword>
<keyword evidence="2" id="KW-0999">Mitochondrion inner membrane</keyword>
<dbReference type="PROSITE" id="PS00760">
    <property type="entry name" value="SPASE_I_2"/>
    <property type="match status" value="1"/>
</dbReference>
<dbReference type="Pfam" id="PF10502">
    <property type="entry name" value="Peptidase_S26"/>
    <property type="match status" value="2"/>
</dbReference>
<comment type="similarity">
    <text evidence="6">Belongs to the peptidase S26 family. IMP1 subfamily.</text>
</comment>
<dbReference type="Gene3D" id="2.10.109.10">
    <property type="entry name" value="Umud Fragment, subunit A"/>
    <property type="match status" value="1"/>
</dbReference>
<dbReference type="Proteomes" id="UP000030651">
    <property type="component" value="Unassembled WGS sequence"/>
</dbReference>
<evidence type="ECO:0000256" key="4">
    <source>
        <dbReference type="ARBA" id="ARBA00023128"/>
    </source>
</evidence>
<evidence type="ECO:0000256" key="3">
    <source>
        <dbReference type="ARBA" id="ARBA00022801"/>
    </source>
</evidence>
<evidence type="ECO:0000256" key="7">
    <source>
        <dbReference type="PIRSR" id="PIRSR600223-1"/>
    </source>
</evidence>
<dbReference type="GeneID" id="19272850"/>
<keyword evidence="11" id="KW-1185">Reference proteome</keyword>
<dbReference type="eggNOG" id="KOG0171">
    <property type="taxonomic scope" value="Eukaryota"/>
</dbReference>
<feature type="active site" evidence="7">
    <location>
        <position position="38"/>
    </location>
</feature>
<evidence type="ECO:0000259" key="9">
    <source>
        <dbReference type="Pfam" id="PF10502"/>
    </source>
</evidence>
<evidence type="ECO:0000256" key="6">
    <source>
        <dbReference type="ARBA" id="ARBA00038445"/>
    </source>
</evidence>
<sequence length="170" mass="18874">MPLLGHPFRVFLATGQTLALAHVLWQYGYSVAPGSGPSMLPTFLVWNEWFVADRSYRRGRGVRVGDCVTYTIPVEPHEGGVKRVIGMPGDYVLLNSPGSKNDDMMQVPQGHCYIVGDNLPWSRDSRDYGPLPLALVHGKVIAKIEFNGWNPMNWFTKVKDGLSPAESPHP</sequence>
<evidence type="ECO:0000256" key="5">
    <source>
        <dbReference type="ARBA" id="ARBA00023136"/>
    </source>
</evidence>
<dbReference type="AlphaFoldDB" id="W3X2F0"/>
<feature type="active site" evidence="7">
    <location>
        <position position="82"/>
    </location>
</feature>
<evidence type="ECO:0000313" key="11">
    <source>
        <dbReference type="Proteomes" id="UP000030651"/>
    </source>
</evidence>
<evidence type="ECO:0000256" key="8">
    <source>
        <dbReference type="SAM" id="SignalP"/>
    </source>
</evidence>
<dbReference type="GO" id="GO:0006465">
    <property type="term" value="P:signal peptide processing"/>
    <property type="evidence" value="ECO:0007669"/>
    <property type="project" value="InterPro"/>
</dbReference>
<dbReference type="GO" id="GO:0004252">
    <property type="term" value="F:serine-type endopeptidase activity"/>
    <property type="evidence" value="ECO:0007669"/>
    <property type="project" value="InterPro"/>
</dbReference>
<dbReference type="PANTHER" id="PTHR12383">
    <property type="entry name" value="PROTEASE FAMILY S26 MITOCHONDRIAL INNER MEMBRANE PROTEASE-RELATED"/>
    <property type="match status" value="1"/>
</dbReference>
<dbReference type="InterPro" id="IPR052064">
    <property type="entry name" value="Mito_IMP1_subunit"/>
</dbReference>
<dbReference type="InParanoid" id="W3X2F0"/>
<feature type="domain" description="Peptidase S26" evidence="9">
    <location>
        <begin position="104"/>
        <end position="142"/>
    </location>
</feature>
<evidence type="ECO:0000256" key="1">
    <source>
        <dbReference type="ARBA" id="ARBA00004273"/>
    </source>
</evidence>
<dbReference type="FunCoup" id="W3X2F0">
    <property type="interactions" value="403"/>
</dbReference>
<dbReference type="RefSeq" id="XP_007834609.1">
    <property type="nucleotide sequence ID" value="XM_007836418.1"/>
</dbReference>
<reference evidence="11" key="1">
    <citation type="journal article" date="2015" name="BMC Genomics">
        <title>Genomic and transcriptomic analysis of the endophytic fungus Pestalotiopsis fici reveals its lifestyle and high potential for synthesis of natural products.</title>
        <authorList>
            <person name="Wang X."/>
            <person name="Zhang X."/>
            <person name="Liu L."/>
            <person name="Xiang M."/>
            <person name="Wang W."/>
            <person name="Sun X."/>
            <person name="Che Y."/>
            <person name="Guo L."/>
            <person name="Liu G."/>
            <person name="Guo L."/>
            <person name="Wang C."/>
            <person name="Yin W.B."/>
            <person name="Stadler M."/>
            <person name="Zhang X."/>
            <person name="Liu X."/>
        </authorList>
    </citation>
    <scope>NUCLEOTIDE SEQUENCE [LARGE SCALE GENOMIC DNA]</scope>
    <source>
        <strain evidence="11">W106-1 / CGMCC3.15140</strain>
    </source>
</reference>
<dbReference type="OMA" id="LCKGPSM"/>
<dbReference type="HOGENOM" id="CLU_028723_4_3_1"/>
<dbReference type="OrthoDB" id="308440at2759"/>
<dbReference type="PANTHER" id="PTHR12383:SF16">
    <property type="entry name" value="MITOCHONDRIAL INNER MEMBRANE PROTEASE SUBUNIT 1"/>
    <property type="match status" value="1"/>
</dbReference>
<proteinExistence type="inferred from homology"/>
<evidence type="ECO:0000256" key="2">
    <source>
        <dbReference type="ARBA" id="ARBA00022792"/>
    </source>
</evidence>
<comment type="subcellular location">
    <subcellularLocation>
        <location evidence="1">Mitochondrion inner membrane</location>
    </subcellularLocation>
</comment>
<feature type="domain" description="Peptidase S26" evidence="9">
    <location>
        <begin position="10"/>
        <end position="93"/>
    </location>
</feature>
<accession>W3X2F0</accession>
<keyword evidence="8" id="KW-0732">Signal</keyword>
<dbReference type="InterPro" id="IPR019533">
    <property type="entry name" value="Peptidase_S26"/>
</dbReference>
<dbReference type="STRING" id="1229662.W3X2F0"/>